<evidence type="ECO:0000256" key="2">
    <source>
        <dbReference type="SAM" id="Phobius"/>
    </source>
</evidence>
<evidence type="ECO:0000313" key="4">
    <source>
        <dbReference type="Proteomes" id="UP000008087"/>
    </source>
</evidence>
<dbReference type="HOGENOM" id="CLU_063875_0_0_0"/>
<evidence type="ECO:0000256" key="1">
    <source>
        <dbReference type="SAM" id="MobiDB-lite"/>
    </source>
</evidence>
<reference evidence="4" key="1">
    <citation type="submission" date="2010-03" db="EMBL/GenBank/DDBJ databases">
        <title>The genome sequence of Thermus scotoductus SA-01.</title>
        <authorList>
            <person name="Gounder K."/>
            <person name="Liesegang H."/>
            <person name="Brzuszkiewicz E."/>
            <person name="Wollherr A."/>
            <person name="Daniel R."/>
            <person name="Gottschalk G."/>
            <person name="van Heerden E."/>
            <person name="Litthauer D."/>
        </authorList>
    </citation>
    <scope>NUCLEOTIDE SEQUENCE [LARGE SCALE GENOMIC DNA]</scope>
    <source>
        <strain evidence="4">ATCC 700910 / SA-01</strain>
    </source>
</reference>
<sequence length="369" mass="41199">MRRKKEVRETGRLVLPEPRRKVSPSSPLPRRRRRDERQGFWRPEGSSRAWYVSGKALPAGLFAGSLYLPQPAGKLPQRIGRKVMKRRLGSGWFGVWGLFLLLALAQQVRYPPSFGPYEDLRRQAHAQCQGYVAQGGQAYVQCLQQMAVSLCGGPYAPRMDALTGVACMSAVSAGYPAPGKPVLTKTSYRVEVVGGVDRERDVRTGQVIRQTPIAPYLLFTLERTQQGVYRGVTYNPQGQALLTYWVNASCEILDQNGQPAMDGVRCPVFPDKPYLLMLQESPLPGMPPSAKFYFPGRLQDDFDGDGVVEVGYLAEGGSSGRTYTSGWAEALGYDPSTRMLKYHYQMAARESGSAHTTYYLEKLLRFRVR</sequence>
<dbReference type="Proteomes" id="UP000008087">
    <property type="component" value="Chromosome"/>
</dbReference>
<dbReference type="STRING" id="743525.TSC_c18570"/>
<keyword evidence="2" id="KW-0812">Transmembrane</keyword>
<dbReference type="KEGG" id="tsc:TSC_c18570"/>
<dbReference type="EMBL" id="CP001962">
    <property type="protein sequence ID" value="ADW22470.1"/>
    <property type="molecule type" value="Genomic_DNA"/>
</dbReference>
<protein>
    <submittedName>
        <fullName evidence="3">Uncharacterized protein</fullName>
    </submittedName>
</protein>
<name>E8PMC9_THESS</name>
<accession>E8PMC9</accession>
<evidence type="ECO:0000313" key="3">
    <source>
        <dbReference type="EMBL" id="ADW22470.1"/>
    </source>
</evidence>
<organism evidence="3 4">
    <name type="scientific">Thermus scotoductus (strain ATCC 700910 / SA-01)</name>
    <dbReference type="NCBI Taxonomy" id="743525"/>
    <lineage>
        <taxon>Bacteria</taxon>
        <taxon>Thermotogati</taxon>
        <taxon>Deinococcota</taxon>
        <taxon>Deinococci</taxon>
        <taxon>Thermales</taxon>
        <taxon>Thermaceae</taxon>
        <taxon>Thermus</taxon>
    </lineage>
</organism>
<feature type="compositionally biased region" description="Basic and acidic residues" evidence="1">
    <location>
        <begin position="1"/>
        <end position="11"/>
    </location>
</feature>
<feature type="transmembrane region" description="Helical" evidence="2">
    <location>
        <begin position="88"/>
        <end position="105"/>
    </location>
</feature>
<gene>
    <name evidence="3" type="ordered locus">TSC_c18570</name>
</gene>
<keyword evidence="2" id="KW-1133">Transmembrane helix</keyword>
<keyword evidence="2" id="KW-0472">Membrane</keyword>
<reference evidence="3 4" key="2">
    <citation type="journal article" date="2011" name="BMC Genomics">
        <title>Sequence of the hyperplastic genome of the naturally competent Thermus scotoductus SA-01.</title>
        <authorList>
            <person name="Gounder K."/>
            <person name="Brzuszkiewicz E."/>
            <person name="Liesegang H."/>
            <person name="Wollherr A."/>
            <person name="Daniel R."/>
            <person name="Gottschalk G."/>
            <person name="Reva O."/>
            <person name="Kumwenda B."/>
            <person name="Srivastava M."/>
            <person name="Bricio C."/>
            <person name="Berenguer J."/>
            <person name="van Heerden E."/>
            <person name="Litthauer D."/>
        </authorList>
    </citation>
    <scope>NUCLEOTIDE SEQUENCE [LARGE SCALE GENOMIC DNA]</scope>
    <source>
        <strain evidence="4">ATCC 700910 / SA-01</strain>
    </source>
</reference>
<dbReference type="AlphaFoldDB" id="E8PMC9"/>
<feature type="region of interest" description="Disordered" evidence="1">
    <location>
        <begin position="1"/>
        <end position="39"/>
    </location>
</feature>
<proteinExistence type="predicted"/>